<dbReference type="InterPro" id="IPR011989">
    <property type="entry name" value="ARM-like"/>
</dbReference>
<dbReference type="InterPro" id="IPR016024">
    <property type="entry name" value="ARM-type_fold"/>
</dbReference>
<dbReference type="PANTHER" id="PTHR46270">
    <property type="entry name" value="ARMADILLO-TYPE FOLD-RELATED"/>
    <property type="match status" value="1"/>
</dbReference>
<comment type="caution">
    <text evidence="2">The sequence shown here is derived from an EMBL/GenBank/DDBJ whole genome shotgun (WGS) entry which is preliminary data.</text>
</comment>
<gene>
    <name evidence="2" type="ORF">CVLEPA_LOCUS21665</name>
</gene>
<dbReference type="PANTHER" id="PTHR46270:SF2">
    <property type="entry name" value="TIR DOMAIN-CONTAINING PROTEIN"/>
    <property type="match status" value="1"/>
</dbReference>
<dbReference type="SUPFAM" id="SSF52200">
    <property type="entry name" value="Toll/Interleukin receptor TIR domain"/>
    <property type="match status" value="1"/>
</dbReference>
<protein>
    <recommendedName>
        <fullName evidence="1">TIR domain-containing protein</fullName>
    </recommendedName>
</protein>
<evidence type="ECO:0000313" key="2">
    <source>
        <dbReference type="EMBL" id="CAK8689699.1"/>
    </source>
</evidence>
<sequence>MEAGKASAIGPCFTSKYQQKDTNLNESQDYIGHNDLSEKSKRFPAADELLSTAESKLKQLHALSTPWKDVGEEILLFFITESNKNTSKITETFGDLMVKYKFLDVCIRIWDFCHTARDTNYNFLTCKAYDHMKLTLWNISDKSSGIAKAAFQNKVFIEKCMSEFGLPELDIDKISDQNQFNAVVATMGMLHNMAKHYHPVCSLIRHNGGLDRILHFYKYKDLKLQTMVMLLVAECITEEENDKIMESIDLLSFIVEQLKIALENPKHHFSASELVIGLDKLLANESNKKYIVGLNILPLLRRMLDQNSSADQMQAASHCIWTLSFASDNRNKICQEPDLLGTIYRVLSNSDVGVEIKRSCEGILFNIKNAQPAPAGTEKSVGRDKHVMISYQWNKQATIVKLDNYLKKFELKTWIDISNMQGSILESMAHAVEDASVVVIAMTEDYKKSNACRTGRFIDLDCPVLASNM</sequence>
<dbReference type="Gene3D" id="3.40.50.10140">
    <property type="entry name" value="Toll/interleukin-1 receptor homology (TIR) domain"/>
    <property type="match status" value="1"/>
</dbReference>
<dbReference type="Proteomes" id="UP001642483">
    <property type="component" value="Unassembled WGS sequence"/>
</dbReference>
<accession>A0ABP0GGD7</accession>
<dbReference type="Gene3D" id="1.25.10.10">
    <property type="entry name" value="Leucine-rich Repeat Variant"/>
    <property type="match status" value="1"/>
</dbReference>
<dbReference type="InterPro" id="IPR000157">
    <property type="entry name" value="TIR_dom"/>
</dbReference>
<dbReference type="Pfam" id="PF13676">
    <property type="entry name" value="TIR_2"/>
    <property type="match status" value="1"/>
</dbReference>
<dbReference type="InterPro" id="IPR035897">
    <property type="entry name" value="Toll_tir_struct_dom_sf"/>
</dbReference>
<dbReference type="EMBL" id="CAWYQH010000108">
    <property type="protein sequence ID" value="CAK8689699.1"/>
    <property type="molecule type" value="Genomic_DNA"/>
</dbReference>
<reference evidence="2 3" key="1">
    <citation type="submission" date="2024-02" db="EMBL/GenBank/DDBJ databases">
        <authorList>
            <person name="Daric V."/>
            <person name="Darras S."/>
        </authorList>
    </citation>
    <scope>NUCLEOTIDE SEQUENCE [LARGE SCALE GENOMIC DNA]</scope>
</reference>
<evidence type="ECO:0000259" key="1">
    <source>
        <dbReference type="Pfam" id="PF13676"/>
    </source>
</evidence>
<evidence type="ECO:0000313" key="3">
    <source>
        <dbReference type="Proteomes" id="UP001642483"/>
    </source>
</evidence>
<proteinExistence type="predicted"/>
<name>A0ABP0GGD7_CLALP</name>
<keyword evidence="3" id="KW-1185">Reference proteome</keyword>
<organism evidence="2 3">
    <name type="scientific">Clavelina lepadiformis</name>
    <name type="common">Light-bulb sea squirt</name>
    <name type="synonym">Ascidia lepadiformis</name>
    <dbReference type="NCBI Taxonomy" id="159417"/>
    <lineage>
        <taxon>Eukaryota</taxon>
        <taxon>Metazoa</taxon>
        <taxon>Chordata</taxon>
        <taxon>Tunicata</taxon>
        <taxon>Ascidiacea</taxon>
        <taxon>Aplousobranchia</taxon>
        <taxon>Clavelinidae</taxon>
        <taxon>Clavelina</taxon>
    </lineage>
</organism>
<dbReference type="SUPFAM" id="SSF48371">
    <property type="entry name" value="ARM repeat"/>
    <property type="match status" value="1"/>
</dbReference>
<feature type="domain" description="TIR" evidence="1">
    <location>
        <begin position="387"/>
        <end position="453"/>
    </location>
</feature>